<dbReference type="GO" id="GO:0006979">
    <property type="term" value="P:response to oxidative stress"/>
    <property type="evidence" value="ECO:0007669"/>
    <property type="project" value="TreeGrafter"/>
</dbReference>
<dbReference type="FunFam" id="3.40.50.970:FF:000022">
    <property type="entry name" value="2-oxoglutarate ferredoxin oxidoreductase alpha subunit"/>
    <property type="match status" value="1"/>
</dbReference>
<sequence>MIVKKKVKFMLGNEAIVEGALLAGATFFAGYPITPSSEVAESASRKLPQIGGCYLQMEDEIASIAAIIGASIGGAKAFTATSGPGFSLMQENIGLAIMAEVPCVIVNVQRSGPSTGLATRPAQADIMQARWGRHGDHSVIALSPATVQECFDLMVQAFNMAEKYRCPVLFMADETVGHLRENCVLRLRDEVEIVNRKRPPEGLEEYLPYKADDDLVPPMVTPGSDYLTRYHSSTHNEKGLPTSSPQEARKLIKRLYDKIEKNKDDIIMYREFDVTKCEYLVICFGGAVRAARQAAIEAKEEGLSVGVLQLQTVWPFPAEYISEISKGKRGIIVPEMNMGQIIGEVRKAVPDEIPVLGANRYDGEPLTPKEIIQVLGEVVSL</sequence>
<dbReference type="EMBL" id="ACJX03000001">
    <property type="protein sequence ID" value="KRT35570.1"/>
    <property type="molecule type" value="Genomic_DNA"/>
</dbReference>
<organism evidence="4 5">
    <name type="scientific">Acetomicrobium hydrogeniformans ATCC BAA-1850</name>
    <dbReference type="NCBI Taxonomy" id="592015"/>
    <lineage>
        <taxon>Bacteria</taxon>
        <taxon>Thermotogati</taxon>
        <taxon>Synergistota</taxon>
        <taxon>Synergistia</taxon>
        <taxon>Synergistales</taxon>
        <taxon>Acetomicrobiaceae</taxon>
        <taxon>Acetomicrobium</taxon>
    </lineage>
</organism>
<reference evidence="5" key="1">
    <citation type="submission" date="2012-09" db="EMBL/GenBank/DDBJ databases">
        <authorList>
            <person name="Weinstock G."/>
            <person name="Sodergren E."/>
            <person name="Clifton S."/>
            <person name="Fulton L."/>
            <person name="Fulton B."/>
            <person name="Courtney L."/>
            <person name="Fronick C."/>
            <person name="Harrison M."/>
            <person name="Strong C."/>
            <person name="Farmer C."/>
            <person name="Delehaunty K."/>
            <person name="Markovic C."/>
            <person name="Hall O."/>
            <person name="Minx P."/>
            <person name="Tomlinson C."/>
            <person name="Mitreva M."/>
            <person name="Nelson J."/>
            <person name="Hou S."/>
            <person name="Wollam A."/>
            <person name="Pepin K.H."/>
            <person name="Johnson M."/>
            <person name="Bhonagiri V."/>
            <person name="Nash W.E."/>
            <person name="Suruliraj S."/>
            <person name="Warren W."/>
            <person name="Chinwalla A."/>
            <person name="Mardis E.R."/>
            <person name="Wilson R.K."/>
        </authorList>
    </citation>
    <scope>NUCLEOTIDE SEQUENCE [LARGE SCALE GENOMIC DNA]</scope>
    <source>
        <strain evidence="5">OS1</strain>
    </source>
</reference>
<dbReference type="SUPFAM" id="SSF52922">
    <property type="entry name" value="TK C-terminal domain-like"/>
    <property type="match status" value="1"/>
</dbReference>
<gene>
    <name evidence="4" type="ORF">HMPREF1705_02804</name>
</gene>
<dbReference type="Proteomes" id="UP000005273">
    <property type="component" value="Unassembled WGS sequence"/>
</dbReference>
<evidence type="ECO:0000313" key="4">
    <source>
        <dbReference type="EMBL" id="KRT35570.1"/>
    </source>
</evidence>
<keyword evidence="4" id="KW-0670">Pyruvate</keyword>
<accession>A0A0T5XBC3</accession>
<dbReference type="NCBIfam" id="NF006412">
    <property type="entry name" value="PRK08659.1"/>
    <property type="match status" value="1"/>
</dbReference>
<dbReference type="InterPro" id="IPR002880">
    <property type="entry name" value="Pyrv_Fd/Flavodoxin_OxRdtase_N"/>
</dbReference>
<dbReference type="RefSeq" id="WP_009201725.1">
    <property type="nucleotide sequence ID" value="NZ_ACJX03000001.1"/>
</dbReference>
<feature type="domain" description="Pyruvate flavodoxin/ferredoxin oxidoreductase pyrimidine binding" evidence="2">
    <location>
        <begin position="18"/>
        <end position="247"/>
    </location>
</feature>
<dbReference type="Gene3D" id="3.40.50.920">
    <property type="match status" value="1"/>
</dbReference>
<evidence type="ECO:0000313" key="5">
    <source>
        <dbReference type="Proteomes" id="UP000005273"/>
    </source>
</evidence>
<dbReference type="PANTHER" id="PTHR32154">
    <property type="entry name" value="PYRUVATE-FLAVODOXIN OXIDOREDUCTASE-RELATED"/>
    <property type="match status" value="1"/>
</dbReference>
<dbReference type="GO" id="GO:0016491">
    <property type="term" value="F:oxidoreductase activity"/>
    <property type="evidence" value="ECO:0007669"/>
    <property type="project" value="UniProtKB-KW"/>
</dbReference>
<name>A0A0T5XBC3_9BACT</name>
<protein>
    <submittedName>
        <fullName evidence="4">Pyruvate flavodoxin/ferredoxin oxidoreductase, thiamine diP-binding domain protein</fullName>
    </submittedName>
</protein>
<keyword evidence="1" id="KW-0560">Oxidoreductase</keyword>
<dbReference type="Pfam" id="PF01855">
    <property type="entry name" value="POR_N"/>
    <property type="match status" value="1"/>
</dbReference>
<dbReference type="SUPFAM" id="SSF52518">
    <property type="entry name" value="Thiamin diphosphate-binding fold (THDP-binding)"/>
    <property type="match status" value="1"/>
</dbReference>
<dbReference type="InterPro" id="IPR050722">
    <property type="entry name" value="Pyruvate:ferred/Flavod_OxRd"/>
</dbReference>
<dbReference type="STRING" id="592015.HMPREF1705_02804"/>
<dbReference type="InterPro" id="IPR029061">
    <property type="entry name" value="THDP-binding"/>
</dbReference>
<dbReference type="AlphaFoldDB" id="A0A0T5XBC3"/>
<dbReference type="InterPro" id="IPR033412">
    <property type="entry name" value="PFOR_II"/>
</dbReference>
<dbReference type="Gene3D" id="3.40.50.970">
    <property type="match status" value="1"/>
</dbReference>
<dbReference type="PANTHER" id="PTHR32154:SF14">
    <property type="entry name" value="2-OXOGLUTARATE SYNTHASE SUBUNIT KORA"/>
    <property type="match status" value="1"/>
</dbReference>
<dbReference type="eggNOG" id="COG0674">
    <property type="taxonomic scope" value="Bacteria"/>
</dbReference>
<feature type="domain" description="Pyruvate:ferredoxin oxidoreductase core" evidence="3">
    <location>
        <begin position="278"/>
        <end position="371"/>
    </location>
</feature>
<proteinExistence type="predicted"/>
<keyword evidence="5" id="KW-1185">Reference proteome</keyword>
<evidence type="ECO:0000259" key="3">
    <source>
        <dbReference type="Pfam" id="PF17147"/>
    </source>
</evidence>
<comment type="caution">
    <text evidence="4">The sequence shown here is derived from an EMBL/GenBank/DDBJ whole genome shotgun (WGS) entry which is preliminary data.</text>
</comment>
<dbReference type="OrthoDB" id="9794954at2"/>
<dbReference type="Pfam" id="PF17147">
    <property type="entry name" value="PFOR_II"/>
    <property type="match status" value="1"/>
</dbReference>
<evidence type="ECO:0000259" key="2">
    <source>
        <dbReference type="Pfam" id="PF01855"/>
    </source>
</evidence>
<dbReference type="CDD" id="cd07034">
    <property type="entry name" value="TPP_PYR_PFOR_IOR-alpha_like"/>
    <property type="match status" value="1"/>
</dbReference>
<evidence type="ECO:0000256" key="1">
    <source>
        <dbReference type="ARBA" id="ARBA00023002"/>
    </source>
</evidence>
<dbReference type="InterPro" id="IPR009014">
    <property type="entry name" value="Transketo_C/PFOR_II"/>
</dbReference>